<evidence type="ECO:0000256" key="1">
    <source>
        <dbReference type="ARBA" id="ARBA00022723"/>
    </source>
</evidence>
<feature type="compositionally biased region" description="Pro residues" evidence="4">
    <location>
        <begin position="453"/>
        <end position="464"/>
    </location>
</feature>
<gene>
    <name evidence="7" type="ORF">DEJ49_06300</name>
</gene>
<dbReference type="Gene3D" id="2.30.40.10">
    <property type="entry name" value="Urease, subunit C, domain 1"/>
    <property type="match status" value="1"/>
</dbReference>
<dbReference type="CDD" id="cd01298">
    <property type="entry name" value="ATZ_TRZ_like"/>
    <property type="match status" value="1"/>
</dbReference>
<keyword evidence="1" id="KW-0479">Metal-binding</keyword>
<evidence type="ECO:0000256" key="3">
    <source>
        <dbReference type="ARBA" id="ARBA00022833"/>
    </source>
</evidence>
<evidence type="ECO:0000313" key="7">
    <source>
        <dbReference type="EMBL" id="QES40655.1"/>
    </source>
</evidence>
<dbReference type="SUPFAM" id="SSF51556">
    <property type="entry name" value="Metallo-dependent hydrolases"/>
    <property type="match status" value="1"/>
</dbReference>
<dbReference type="InterPro" id="IPR032466">
    <property type="entry name" value="Metal_Hydrolase"/>
</dbReference>
<dbReference type="EMBL" id="CP029191">
    <property type="protein sequence ID" value="QES40655.1"/>
    <property type="molecule type" value="Genomic_DNA"/>
</dbReference>
<dbReference type="InterPro" id="IPR011059">
    <property type="entry name" value="Metal-dep_hydrolase_composite"/>
</dbReference>
<protein>
    <submittedName>
        <fullName evidence="7">N-ethylammeline chlorohydrolase</fullName>
    </submittedName>
</protein>
<feature type="region of interest" description="Disordered" evidence="4">
    <location>
        <begin position="442"/>
        <end position="464"/>
    </location>
</feature>
<name>A0A5P2CD46_STRVZ</name>
<dbReference type="GO" id="GO:0016810">
    <property type="term" value="F:hydrolase activity, acting on carbon-nitrogen (but not peptide) bonds"/>
    <property type="evidence" value="ECO:0007669"/>
    <property type="project" value="InterPro"/>
</dbReference>
<dbReference type="Proteomes" id="UP000324015">
    <property type="component" value="Chromosome"/>
</dbReference>
<organism evidence="7 8">
    <name type="scientific">Streptomyces venezuelae</name>
    <dbReference type="NCBI Taxonomy" id="54571"/>
    <lineage>
        <taxon>Bacteria</taxon>
        <taxon>Bacillati</taxon>
        <taxon>Actinomycetota</taxon>
        <taxon>Actinomycetes</taxon>
        <taxon>Kitasatosporales</taxon>
        <taxon>Streptomycetaceae</taxon>
        <taxon>Streptomyces</taxon>
    </lineage>
</organism>
<proteinExistence type="predicted"/>
<dbReference type="InterPro" id="IPR006680">
    <property type="entry name" value="Amidohydro-rel"/>
</dbReference>
<dbReference type="RefSeq" id="WP_150183121.1">
    <property type="nucleotide sequence ID" value="NZ_CP029191.1"/>
</dbReference>
<evidence type="ECO:0000259" key="6">
    <source>
        <dbReference type="Pfam" id="PF22039"/>
    </source>
</evidence>
<evidence type="ECO:0000256" key="4">
    <source>
        <dbReference type="SAM" id="MobiDB-lite"/>
    </source>
</evidence>
<evidence type="ECO:0000313" key="8">
    <source>
        <dbReference type="Proteomes" id="UP000324015"/>
    </source>
</evidence>
<dbReference type="AlphaFoldDB" id="A0A5P2CD46"/>
<feature type="domain" description="Aminodeoxyfutalosine deaminase/Imidazolonepropionase-like composite" evidence="6">
    <location>
        <begin position="37"/>
        <end position="59"/>
    </location>
</feature>
<dbReference type="InterPro" id="IPR050287">
    <property type="entry name" value="MTA/SAH_deaminase"/>
</dbReference>
<keyword evidence="2 7" id="KW-0378">Hydrolase</keyword>
<dbReference type="GO" id="GO:0046872">
    <property type="term" value="F:metal ion binding"/>
    <property type="evidence" value="ECO:0007669"/>
    <property type="project" value="UniProtKB-KW"/>
</dbReference>
<keyword evidence="3" id="KW-0862">Zinc</keyword>
<dbReference type="PANTHER" id="PTHR43794:SF11">
    <property type="entry name" value="AMIDOHYDROLASE-RELATED DOMAIN-CONTAINING PROTEIN"/>
    <property type="match status" value="1"/>
</dbReference>
<dbReference type="PANTHER" id="PTHR43794">
    <property type="entry name" value="AMINOHYDROLASE SSNA-RELATED"/>
    <property type="match status" value="1"/>
</dbReference>
<evidence type="ECO:0000259" key="5">
    <source>
        <dbReference type="Pfam" id="PF01979"/>
    </source>
</evidence>
<accession>A0A5P2CD46</accession>
<dbReference type="Pfam" id="PF22039">
    <property type="entry name" value="HUTI_composite_bact"/>
    <property type="match status" value="1"/>
</dbReference>
<sequence>MHPTDLPAQDRGGSIDLLVHGGDVLTVDAEGTVVTDGAVAVRGGRVVEVGPAERLRAAYEAAEEIDARGCLVLPGLINTHTHLAMNLMRGIADDVTLQGFLGRVIPREAAILSPDTVATAMRAAVAESVRGGVTTALDMYWFHEAAEEAARDAGWRLLTGPTFMDVPGPPDGRPYEERLGWATAHLKAYVPAPGTRPVVCAHSAYTLNPAQLTEITALAREHGALLHIHASENAAEVANVVELHGMRPVELLDSLGVLGPDTLLAHAVDLTDAEIATLARTGTAVAHCPVSNLKLGCGIARVPALLDAGVTVGLGTDGAVSSNTLDLLGAVKIAALVHKAGGDPTAVGAEQAVRMATVESARALGLGDRLGSLEPGKQADLIVLDLDRPHLAPRHDPWSTLAYAASAADVRDTVVDGRVLMRDRTLLTLDERAVLRALQDAATATEVTSTPSEPAPTPEVTPTA</sequence>
<dbReference type="Gene3D" id="3.20.20.140">
    <property type="entry name" value="Metal-dependent hydrolases"/>
    <property type="match status" value="1"/>
</dbReference>
<evidence type="ECO:0000256" key="2">
    <source>
        <dbReference type="ARBA" id="ARBA00022801"/>
    </source>
</evidence>
<reference evidence="7 8" key="1">
    <citation type="submission" date="2018-05" db="EMBL/GenBank/DDBJ databases">
        <title>Streptomyces venezuelae.</title>
        <authorList>
            <person name="Kim W."/>
            <person name="Lee N."/>
            <person name="Cho B.-K."/>
        </authorList>
    </citation>
    <scope>NUCLEOTIDE SEQUENCE [LARGE SCALE GENOMIC DNA]</scope>
    <source>
        <strain evidence="7 8">ATCC 14585</strain>
    </source>
</reference>
<dbReference type="InterPro" id="IPR054418">
    <property type="entry name" value="MQNX/HUTI_composite_N"/>
</dbReference>
<feature type="domain" description="Amidohydrolase-related" evidence="5">
    <location>
        <begin position="71"/>
        <end position="419"/>
    </location>
</feature>
<dbReference type="Pfam" id="PF01979">
    <property type="entry name" value="Amidohydro_1"/>
    <property type="match status" value="1"/>
</dbReference>
<dbReference type="SUPFAM" id="SSF51338">
    <property type="entry name" value="Composite domain of metallo-dependent hydrolases"/>
    <property type="match status" value="1"/>
</dbReference>